<sequence>MNIIINKLKIPEDIKNYMMEFAYTKNGYNFYELIILRELKNNNQINVDRINAEYKIWKNIGTSISWLKGSKNIYSGVYKDIDAEIKYIQDTSEDLINIQQKQNLISYLQSMS</sequence>
<dbReference type="EMBL" id="CABVLZ010000002">
    <property type="protein sequence ID" value="VVU94688.1"/>
    <property type="molecule type" value="Genomic_DNA"/>
</dbReference>
<proteinExistence type="predicted"/>
<reference evidence="1" key="1">
    <citation type="submission" date="2019-09" db="EMBL/GenBank/DDBJ databases">
        <authorList>
            <person name="Needham M D."/>
        </authorList>
    </citation>
    <scope>NUCLEOTIDE SEQUENCE</scope>
</reference>
<accession>A0A5E8CGY9</accession>
<protein>
    <submittedName>
        <fullName evidence="1">Uncharacterized protein</fullName>
    </submittedName>
</protein>
<organism evidence="1">
    <name type="scientific">seawater metagenome</name>
    <dbReference type="NCBI Taxonomy" id="1561972"/>
    <lineage>
        <taxon>unclassified sequences</taxon>
        <taxon>metagenomes</taxon>
        <taxon>ecological metagenomes</taxon>
    </lineage>
</organism>
<dbReference type="AlphaFoldDB" id="A0A5E8CGY9"/>
<gene>
    <name evidence="1" type="ORF">CPAV1605_413</name>
</gene>
<name>A0A5E8CGY9_9ZZZZ</name>
<evidence type="ECO:0000313" key="1">
    <source>
        <dbReference type="EMBL" id="VVU94688.1"/>
    </source>
</evidence>